<dbReference type="Proteomes" id="UP001152607">
    <property type="component" value="Unassembled WGS sequence"/>
</dbReference>
<feature type="chain" id="PRO_5040810104" evidence="2">
    <location>
        <begin position="21"/>
        <end position="754"/>
    </location>
</feature>
<feature type="signal peptide" evidence="2">
    <location>
        <begin position="1"/>
        <end position="20"/>
    </location>
</feature>
<keyword evidence="4" id="KW-1185">Reference proteome</keyword>
<proteinExistence type="predicted"/>
<evidence type="ECO:0000256" key="1">
    <source>
        <dbReference type="SAM" id="MobiDB-lite"/>
    </source>
</evidence>
<sequence>MKAIFWLSVLSQFLETSAQAQNVIACPEQIGGVPQACVNRECGNEDPENEGHCAKEAADQSHCVCDPAATTAQPLVTSVVTAPTSSGSTSAGSATYALATLTEYKDLRESITATITVSPTQSGEPADTVAAVVFAGGVAWYLASFVGAEAAALAAPKEAPPSHRDDERCEGEKSKCEDCGATLGFCVEPNPGCACEEEEKCPEQKPSCEATECKGDEGKCTLGDLKDCECEENNECPDDMDSPFCSACGGEMVDRAQCSGDSPCCNGDETGKNKGCGCYQDDGVGIFALESPVDQTAAAAWWKNAIEQEDPICQKKDPKFSEMTAPQHVRDGDPSVEKAAKEWCASMNGKTVKDGDEVPYKFIQQDLGSFWLSSSFRKTAPGNLRCGNEAKVVGDDCFQSMMSAVERCAPHQATTHGAAIAKGCLFYNVTVDGTTDSRHPPWKGDKGKPECDPKVSNIEGTFFRGLYPQFCSQVKDGEAIKKTLTNEDFKSSSNSKRAPPPSNSQYEGYKFNFEFSGGDNCEVSCDDAFGEIRSACSGTTTLKYKGSIDAGCGTYSYSIEDPPPPPPPSPVECKPLEAAPAWGLTPECFDSDNCRYPQAGYPRSAYQAAGHQFCYGGYDWTAKRDDEWSASNYFWFDTTTIDPDTDLPTYCVGSAVGEYRQWSPESGENCKAREGGLKHSDSKIEVMVTPAKDQNGCKSLKDHKLPKDGDCTKIFDQVSEKCITGDGEDETGGLFLEDSEDGCWEWWIWGVHLS</sequence>
<reference evidence="3" key="1">
    <citation type="submission" date="2023-01" db="EMBL/GenBank/DDBJ databases">
        <authorList>
            <person name="Van Ghelder C."/>
            <person name="Rancurel C."/>
        </authorList>
    </citation>
    <scope>NUCLEOTIDE SEQUENCE</scope>
    <source>
        <strain evidence="3">CNCM I-4278</strain>
    </source>
</reference>
<dbReference type="EMBL" id="CAOQHR010000013">
    <property type="protein sequence ID" value="CAI6342584.1"/>
    <property type="molecule type" value="Genomic_DNA"/>
</dbReference>
<dbReference type="OrthoDB" id="3764614at2759"/>
<feature type="region of interest" description="Disordered" evidence="1">
    <location>
        <begin position="485"/>
        <end position="504"/>
    </location>
</feature>
<name>A0A9W4UW64_9PLEO</name>
<evidence type="ECO:0000313" key="3">
    <source>
        <dbReference type="EMBL" id="CAI6342584.1"/>
    </source>
</evidence>
<comment type="caution">
    <text evidence="3">The sequence shown here is derived from an EMBL/GenBank/DDBJ whole genome shotgun (WGS) entry which is preliminary data.</text>
</comment>
<organism evidence="3 4">
    <name type="scientific">Periconia digitata</name>
    <dbReference type="NCBI Taxonomy" id="1303443"/>
    <lineage>
        <taxon>Eukaryota</taxon>
        <taxon>Fungi</taxon>
        <taxon>Dikarya</taxon>
        <taxon>Ascomycota</taxon>
        <taxon>Pezizomycotina</taxon>
        <taxon>Dothideomycetes</taxon>
        <taxon>Pleosporomycetidae</taxon>
        <taxon>Pleosporales</taxon>
        <taxon>Massarineae</taxon>
        <taxon>Periconiaceae</taxon>
        <taxon>Periconia</taxon>
    </lineage>
</organism>
<protein>
    <submittedName>
        <fullName evidence="3">Uncharacterized protein</fullName>
    </submittedName>
</protein>
<keyword evidence="2" id="KW-0732">Signal</keyword>
<gene>
    <name evidence="3" type="ORF">PDIGIT_LOCUS15794</name>
</gene>
<evidence type="ECO:0000313" key="4">
    <source>
        <dbReference type="Proteomes" id="UP001152607"/>
    </source>
</evidence>
<evidence type="ECO:0000256" key="2">
    <source>
        <dbReference type="SAM" id="SignalP"/>
    </source>
</evidence>
<accession>A0A9W4UW64</accession>
<dbReference type="AlphaFoldDB" id="A0A9W4UW64"/>